<evidence type="ECO:0000313" key="3">
    <source>
        <dbReference type="Proteomes" id="UP000316621"/>
    </source>
</evidence>
<dbReference type="STRING" id="3469.A0A4Y7K4L8"/>
<protein>
    <submittedName>
        <fullName evidence="2">Uncharacterized protein</fullName>
    </submittedName>
</protein>
<dbReference type="InterPro" id="IPR006461">
    <property type="entry name" value="PLAC_motif_containing"/>
</dbReference>
<dbReference type="Gramene" id="RZC67282">
    <property type="protein sequence ID" value="RZC67282"/>
    <property type="gene ID" value="C5167_010968"/>
</dbReference>
<organism evidence="2 3">
    <name type="scientific">Papaver somniferum</name>
    <name type="common">Opium poppy</name>
    <dbReference type="NCBI Taxonomy" id="3469"/>
    <lineage>
        <taxon>Eukaryota</taxon>
        <taxon>Viridiplantae</taxon>
        <taxon>Streptophyta</taxon>
        <taxon>Embryophyta</taxon>
        <taxon>Tracheophyta</taxon>
        <taxon>Spermatophyta</taxon>
        <taxon>Magnoliopsida</taxon>
        <taxon>Ranunculales</taxon>
        <taxon>Papaveraceae</taxon>
        <taxon>Papaveroideae</taxon>
        <taxon>Papaver</taxon>
    </lineage>
</organism>
<keyword evidence="3" id="KW-1185">Reference proteome</keyword>
<evidence type="ECO:0000256" key="1">
    <source>
        <dbReference type="SAM" id="MobiDB-lite"/>
    </source>
</evidence>
<proteinExistence type="predicted"/>
<feature type="region of interest" description="Disordered" evidence="1">
    <location>
        <begin position="1"/>
        <end position="23"/>
    </location>
</feature>
<dbReference type="Pfam" id="PF04749">
    <property type="entry name" value="PLAC8"/>
    <property type="match status" value="1"/>
</dbReference>
<dbReference type="NCBIfam" id="TIGR01571">
    <property type="entry name" value="A_thal_Cys_rich"/>
    <property type="match status" value="1"/>
</dbReference>
<gene>
    <name evidence="2" type="ORF">C5167_010968</name>
</gene>
<dbReference type="EMBL" id="CM010720">
    <property type="protein sequence ID" value="RZC67282.1"/>
    <property type="molecule type" value="Genomic_DNA"/>
</dbReference>
<dbReference type="PANTHER" id="PTHR15907">
    <property type="entry name" value="DUF614 FAMILY PROTEIN-RELATED"/>
    <property type="match status" value="1"/>
</dbReference>
<name>A0A4Y7K4L8_PAPSO</name>
<reference evidence="2 3" key="1">
    <citation type="journal article" date="2018" name="Science">
        <title>The opium poppy genome and morphinan production.</title>
        <authorList>
            <person name="Guo L."/>
            <person name="Winzer T."/>
            <person name="Yang X."/>
            <person name="Li Y."/>
            <person name="Ning Z."/>
            <person name="He Z."/>
            <person name="Teodor R."/>
            <person name="Lu Y."/>
            <person name="Bowser T.A."/>
            <person name="Graham I.A."/>
            <person name="Ye K."/>
        </authorList>
    </citation>
    <scope>NUCLEOTIDE SEQUENCE [LARGE SCALE GENOMIC DNA]</scope>
    <source>
        <strain evidence="3">cv. HN1</strain>
        <tissue evidence="2">Leaves</tissue>
    </source>
</reference>
<accession>A0A4Y7K4L8</accession>
<sequence>MYPNSTSQHDLHNANYVPAADSNPRPVPPQGVLISSTQQYYPPFNASSNMMHVQGHAATSLRRWSTGLCHCFDDPGNCLVTCFCPCITFGQIAEIANKGSSSCVTYGAAYALLALIGMPCLYSCCYRSELRAQYDLEEAPCVDCLVHFFCEFCALCQEHRELRNHGFDMGIGWQANMDRRSRGVTTAPVVIGVMQTMFVELYNSIRLRREQENIYIDQGASNNE</sequence>
<dbReference type="Proteomes" id="UP000316621">
    <property type="component" value="Chromosome 6"/>
</dbReference>
<dbReference type="AlphaFoldDB" id="A0A4Y7K4L8"/>
<evidence type="ECO:0000313" key="2">
    <source>
        <dbReference type="EMBL" id="RZC67282.1"/>
    </source>
</evidence>